<evidence type="ECO:0000313" key="11">
    <source>
        <dbReference type="Proteomes" id="UP000190868"/>
    </source>
</evidence>
<dbReference type="GO" id="GO:0005886">
    <property type="term" value="C:plasma membrane"/>
    <property type="evidence" value="ECO:0007669"/>
    <property type="project" value="UniProtKB-SubCell"/>
</dbReference>
<evidence type="ECO:0000256" key="1">
    <source>
        <dbReference type="ARBA" id="ARBA00004429"/>
    </source>
</evidence>
<keyword evidence="7" id="KW-0175">Coiled coil</keyword>
<evidence type="ECO:0000256" key="2">
    <source>
        <dbReference type="ARBA" id="ARBA00022475"/>
    </source>
</evidence>
<keyword evidence="11" id="KW-1185">Reference proteome</keyword>
<reference evidence="11" key="1">
    <citation type="submission" date="2016-09" db="EMBL/GenBank/DDBJ databases">
        <title>Comparative genomics of the Campylobacter concisus group.</title>
        <authorList>
            <person name="Miller W.G."/>
            <person name="Yee E."/>
            <person name="Chapman M.H."/>
            <person name="Huynh S."/>
            <person name="Bono J.L."/>
            <person name="On S.L.W."/>
            <person name="StLeger J."/>
            <person name="Foster G."/>
            <person name="Parker C.T."/>
        </authorList>
    </citation>
    <scope>NUCLEOTIDE SEQUENCE [LARGE SCALE GENOMIC DNA]</scope>
    <source>
        <strain evidence="11">RM18021</strain>
    </source>
</reference>
<sequence length="443" mass="50706">MAIRNDYSDLTLPKPESDSSIFTYIKIVLVPVLIYTAALLGYFNVINFNIEIHSLIMMGMILVIALFFARHNADFAFSVLSKKSADFKSSLKDFIVSNLLEISGVKKSNVCFDDFLSNYIKGLRNSHIAGMGYSIFPMLGILGTFISIAISMPSFSSSDSLGLEKEIGILLNGVGTAFYVSIYGIFLAIWWMFFEKFGVTKFDNFSREQKELSKEFFWQKDELEQRFMSVAGEHFDDIRSVFSRISNEDFFKNLDNVVGNKFKSYSELQNLEQRMISESQIKFDQNIRLLNKAGSRQDEFVKIHTEILKATIDLNLSLKDMQKSFSTEYNRLNELMQDKVNGFEKSVNKFDLNLKTLDLSLKEFATKIISEQNNAMQAFKVGLLEGISAFKEVYEQEKTLTKSELEREIALQDLKKNANELDGEVQRVMQNIESSNLEDEISK</sequence>
<evidence type="ECO:0000256" key="6">
    <source>
        <dbReference type="RuleBase" id="RU004057"/>
    </source>
</evidence>
<accession>A0A1S6U923</accession>
<feature type="transmembrane region" description="Helical" evidence="8">
    <location>
        <begin position="52"/>
        <end position="69"/>
    </location>
</feature>
<evidence type="ECO:0000256" key="4">
    <source>
        <dbReference type="ARBA" id="ARBA00022989"/>
    </source>
</evidence>
<keyword evidence="3 8" id="KW-0812">Transmembrane</keyword>
<comment type="subcellular location">
    <subcellularLocation>
        <location evidence="1">Cell inner membrane</location>
        <topology evidence="1">Multi-pass membrane protein</topology>
    </subcellularLocation>
    <subcellularLocation>
        <location evidence="6">Membrane</location>
        <topology evidence="6">Multi-pass membrane protein</topology>
    </subcellularLocation>
</comment>
<keyword evidence="4 8" id="KW-1133">Transmembrane helix</keyword>
<feature type="domain" description="MotA/TolQ/ExbB proton channel" evidence="9">
    <location>
        <begin position="128"/>
        <end position="206"/>
    </location>
</feature>
<dbReference type="AlphaFoldDB" id="A0A1S6U923"/>
<evidence type="ECO:0000259" key="9">
    <source>
        <dbReference type="Pfam" id="PF01618"/>
    </source>
</evidence>
<dbReference type="InterPro" id="IPR002898">
    <property type="entry name" value="MotA_ExbB_proton_chnl"/>
</dbReference>
<evidence type="ECO:0000256" key="7">
    <source>
        <dbReference type="SAM" id="Coils"/>
    </source>
</evidence>
<evidence type="ECO:0000256" key="3">
    <source>
        <dbReference type="ARBA" id="ARBA00022692"/>
    </source>
</evidence>
<evidence type="ECO:0000313" key="10">
    <source>
        <dbReference type="EMBL" id="AQW87947.1"/>
    </source>
</evidence>
<feature type="coiled-coil region" evidence="7">
    <location>
        <begin position="411"/>
        <end position="438"/>
    </location>
</feature>
<dbReference type="RefSeq" id="WP_078424883.1">
    <property type="nucleotide sequence ID" value="NZ_CP017258.1"/>
</dbReference>
<protein>
    <submittedName>
        <fullName evidence="10">Putative membrane protein</fullName>
    </submittedName>
</protein>
<comment type="similarity">
    <text evidence="6">Belongs to the exbB/tolQ family.</text>
</comment>
<feature type="transmembrane region" description="Helical" evidence="8">
    <location>
        <begin position="128"/>
        <end position="150"/>
    </location>
</feature>
<feature type="transmembrane region" description="Helical" evidence="8">
    <location>
        <begin position="170"/>
        <end position="193"/>
    </location>
</feature>
<dbReference type="EMBL" id="CP017258">
    <property type="protein sequence ID" value="AQW87947.1"/>
    <property type="molecule type" value="Genomic_DNA"/>
</dbReference>
<organism evidence="10 11">
    <name type="scientific">Campylobacter pinnipediorum subsp. caledonicus</name>
    <dbReference type="NCBI Taxonomy" id="1874362"/>
    <lineage>
        <taxon>Bacteria</taxon>
        <taxon>Pseudomonadati</taxon>
        <taxon>Campylobacterota</taxon>
        <taxon>Epsilonproteobacteria</taxon>
        <taxon>Campylobacterales</taxon>
        <taxon>Campylobacteraceae</taxon>
        <taxon>Campylobacter</taxon>
    </lineage>
</organism>
<proteinExistence type="inferred from homology"/>
<evidence type="ECO:0000256" key="5">
    <source>
        <dbReference type="ARBA" id="ARBA00023136"/>
    </source>
</evidence>
<feature type="transmembrane region" description="Helical" evidence="8">
    <location>
        <begin position="21"/>
        <end position="46"/>
    </location>
</feature>
<evidence type="ECO:0000256" key="8">
    <source>
        <dbReference type="SAM" id="Phobius"/>
    </source>
</evidence>
<keyword evidence="6" id="KW-0653">Protein transport</keyword>
<keyword evidence="5 8" id="KW-0472">Membrane</keyword>
<keyword evidence="2" id="KW-1003">Cell membrane</keyword>
<dbReference type="Proteomes" id="UP000190868">
    <property type="component" value="Chromosome"/>
</dbReference>
<dbReference type="GO" id="GO:0015031">
    <property type="term" value="P:protein transport"/>
    <property type="evidence" value="ECO:0007669"/>
    <property type="project" value="UniProtKB-KW"/>
</dbReference>
<dbReference type="Pfam" id="PF01618">
    <property type="entry name" value="MotA_ExbB"/>
    <property type="match status" value="1"/>
</dbReference>
<gene>
    <name evidence="10" type="ORF">CPIN18021_1149</name>
</gene>
<name>A0A1S6U923_9BACT</name>
<keyword evidence="6" id="KW-0813">Transport</keyword>